<dbReference type="AlphaFoldDB" id="A0A2G5CZ64"/>
<proteinExistence type="predicted"/>
<accession>A0A2G5CZ64</accession>
<evidence type="ECO:0000313" key="2">
    <source>
        <dbReference type="Proteomes" id="UP000230069"/>
    </source>
</evidence>
<organism evidence="1 2">
    <name type="scientific">Aquilegia coerulea</name>
    <name type="common">Rocky mountain columbine</name>
    <dbReference type="NCBI Taxonomy" id="218851"/>
    <lineage>
        <taxon>Eukaryota</taxon>
        <taxon>Viridiplantae</taxon>
        <taxon>Streptophyta</taxon>
        <taxon>Embryophyta</taxon>
        <taxon>Tracheophyta</taxon>
        <taxon>Spermatophyta</taxon>
        <taxon>Magnoliopsida</taxon>
        <taxon>Ranunculales</taxon>
        <taxon>Ranunculaceae</taxon>
        <taxon>Thalictroideae</taxon>
        <taxon>Aquilegia</taxon>
    </lineage>
</organism>
<gene>
    <name evidence="1" type="ORF">AQUCO_03300030v1</name>
</gene>
<keyword evidence="2" id="KW-1185">Reference proteome</keyword>
<dbReference type="InParanoid" id="A0A2G5CZ64"/>
<name>A0A2G5CZ64_AQUCA</name>
<protein>
    <submittedName>
        <fullName evidence="1">Uncharacterized protein</fullName>
    </submittedName>
</protein>
<evidence type="ECO:0000313" key="1">
    <source>
        <dbReference type="EMBL" id="PIA36558.1"/>
    </source>
</evidence>
<reference evidence="1 2" key="1">
    <citation type="submission" date="2017-09" db="EMBL/GenBank/DDBJ databases">
        <title>WGS assembly of Aquilegia coerulea Goldsmith.</title>
        <authorList>
            <person name="Hodges S."/>
            <person name="Kramer E."/>
            <person name="Nordborg M."/>
            <person name="Tomkins J."/>
            <person name="Borevitz J."/>
            <person name="Derieg N."/>
            <person name="Yan J."/>
            <person name="Mihaltcheva S."/>
            <person name="Hayes R.D."/>
            <person name="Rokhsar D."/>
        </authorList>
    </citation>
    <scope>NUCLEOTIDE SEQUENCE [LARGE SCALE GENOMIC DNA]</scope>
    <source>
        <strain evidence="2">cv. Goldsmith</strain>
    </source>
</reference>
<dbReference type="EMBL" id="KZ305050">
    <property type="protein sequence ID" value="PIA36558.1"/>
    <property type="molecule type" value="Genomic_DNA"/>
</dbReference>
<sequence>MISGMNTAEKLLLEDHQAGVKVVHQVSKHPDLINQHHTQGHTFELLTNCGDRSVPLHLDDTSEDAEGGQAYRGQYLFSGTLLKDQ</sequence>
<dbReference type="Proteomes" id="UP000230069">
    <property type="component" value="Unassembled WGS sequence"/>
</dbReference>